<dbReference type="EMBL" id="JAAGRQ010000050">
    <property type="protein sequence ID" value="NDY57512.1"/>
    <property type="molecule type" value="Genomic_DNA"/>
</dbReference>
<dbReference type="Proteomes" id="UP000469724">
    <property type="component" value="Unassembled WGS sequence"/>
</dbReference>
<reference evidence="3 4" key="1">
    <citation type="submission" date="2020-02" db="EMBL/GenBank/DDBJ databases">
        <title>Comparative genomics of sulfur disproportionating microorganisms.</title>
        <authorList>
            <person name="Ward L.M."/>
            <person name="Bertran E."/>
            <person name="Johnston D.T."/>
        </authorList>
    </citation>
    <scope>NUCLEOTIDE SEQUENCE [LARGE SCALE GENOMIC DNA]</scope>
    <source>
        <strain evidence="3 4">DSM 3696</strain>
    </source>
</reference>
<feature type="chain" id="PRO_5029455143" evidence="1">
    <location>
        <begin position="31"/>
        <end position="285"/>
    </location>
</feature>
<name>A0A7K3NMT9_9BACT</name>
<dbReference type="Pfam" id="PF03734">
    <property type="entry name" value="YkuD"/>
    <property type="match status" value="1"/>
</dbReference>
<proteinExistence type="predicted"/>
<dbReference type="AlphaFoldDB" id="A0A7K3NMT9"/>
<dbReference type="InterPro" id="IPR005490">
    <property type="entry name" value="LD_TPept_cat_dom"/>
</dbReference>
<dbReference type="PROSITE" id="PS51257">
    <property type="entry name" value="PROKAR_LIPOPROTEIN"/>
    <property type="match status" value="1"/>
</dbReference>
<evidence type="ECO:0000313" key="3">
    <source>
        <dbReference type="EMBL" id="NDY57512.1"/>
    </source>
</evidence>
<dbReference type="PANTHER" id="PTHR38589">
    <property type="entry name" value="BLR0621 PROTEIN"/>
    <property type="match status" value="1"/>
</dbReference>
<keyword evidence="4" id="KW-1185">Reference proteome</keyword>
<feature type="signal peptide" evidence="1">
    <location>
        <begin position="1"/>
        <end position="30"/>
    </location>
</feature>
<dbReference type="RefSeq" id="WP_163302559.1">
    <property type="nucleotide sequence ID" value="NZ_JAAGRQ010000050.1"/>
</dbReference>
<sequence>MYGFRCVAAVLPAMCLALAVSCAKKPTAPAAPPSPAAVARPAPAGLDDLARVHPLDHSRQLVLVVTRDYDSITGVLAFFERDGDGAPWRQVIGPFPVTVGRTGLAFGRGLHGHGPSLPGIPAKHEGDGKAPAGAFALTMGFSYDPKALGFSPKMPMHHVTADTICVENPDSRKYNMVFDESTAGPADWSGPDRMLRADGLYKNGLFVAHNTDPVAPGAGSCIFIHSWRGPDSPTAGCTAMEPGRVAELLRLLDAAKSPVMVQLPREARDRLAGAWGLPDMAAPGL</sequence>
<organism evidence="3 4">
    <name type="scientific">Desulfolutivibrio sulfodismutans</name>
    <dbReference type="NCBI Taxonomy" id="63561"/>
    <lineage>
        <taxon>Bacteria</taxon>
        <taxon>Pseudomonadati</taxon>
        <taxon>Thermodesulfobacteriota</taxon>
        <taxon>Desulfovibrionia</taxon>
        <taxon>Desulfovibrionales</taxon>
        <taxon>Desulfovibrionaceae</taxon>
        <taxon>Desulfolutivibrio</taxon>
    </lineage>
</organism>
<protein>
    <submittedName>
        <fullName evidence="3">L,D-transpeptidase family protein</fullName>
    </submittedName>
</protein>
<dbReference type="GO" id="GO:0016740">
    <property type="term" value="F:transferase activity"/>
    <property type="evidence" value="ECO:0007669"/>
    <property type="project" value="InterPro"/>
</dbReference>
<gene>
    <name evidence="3" type="ORF">G3N56_12285</name>
</gene>
<evidence type="ECO:0000313" key="4">
    <source>
        <dbReference type="Proteomes" id="UP000469724"/>
    </source>
</evidence>
<feature type="domain" description="L,D-TPase catalytic" evidence="2">
    <location>
        <begin position="90"/>
        <end position="259"/>
    </location>
</feature>
<keyword evidence="1" id="KW-0732">Signal</keyword>
<accession>A0A7K3NMT9</accession>
<evidence type="ECO:0000259" key="2">
    <source>
        <dbReference type="Pfam" id="PF03734"/>
    </source>
</evidence>
<evidence type="ECO:0000256" key="1">
    <source>
        <dbReference type="SAM" id="SignalP"/>
    </source>
</evidence>
<comment type="caution">
    <text evidence="3">The sequence shown here is derived from an EMBL/GenBank/DDBJ whole genome shotgun (WGS) entry which is preliminary data.</text>
</comment>
<dbReference type="PANTHER" id="PTHR38589:SF1">
    <property type="entry name" value="BLR0621 PROTEIN"/>
    <property type="match status" value="1"/>
</dbReference>